<protein>
    <submittedName>
        <fullName evidence="3">DNA-directed RNA polymerase sigma-70 factor</fullName>
    </submittedName>
</protein>
<name>A0ABQ1YPC2_9BACT</name>
<dbReference type="EMBL" id="BMIA01000001">
    <property type="protein sequence ID" value="GGH31832.1"/>
    <property type="molecule type" value="Genomic_DNA"/>
</dbReference>
<dbReference type="SUPFAM" id="SSF88659">
    <property type="entry name" value="Sigma3 and sigma4 domains of RNA polymerase sigma factors"/>
    <property type="match status" value="1"/>
</dbReference>
<feature type="domain" description="RNA polymerase sigma-70 region 2" evidence="1">
    <location>
        <begin position="15"/>
        <end position="81"/>
    </location>
</feature>
<organism evidence="3 4">
    <name type="scientific">Dyadobacter endophyticus</name>
    <dbReference type="NCBI Taxonomy" id="1749036"/>
    <lineage>
        <taxon>Bacteria</taxon>
        <taxon>Pseudomonadati</taxon>
        <taxon>Bacteroidota</taxon>
        <taxon>Cytophagia</taxon>
        <taxon>Cytophagales</taxon>
        <taxon>Spirosomataceae</taxon>
        <taxon>Dyadobacter</taxon>
    </lineage>
</organism>
<feature type="domain" description="DUF6596" evidence="2">
    <location>
        <begin position="188"/>
        <end position="289"/>
    </location>
</feature>
<comment type="caution">
    <text evidence="3">The sequence shown here is derived from an EMBL/GenBank/DDBJ whole genome shotgun (WGS) entry which is preliminary data.</text>
</comment>
<gene>
    <name evidence="3" type="ORF">GCM10007423_20940</name>
</gene>
<sequence length="413" mass="46795">MTGQRFRNNSLLGDLFRQEYPKMTAVLCRRFGLEHIEIAEDIISDAFLKASEYWAVHGVPENPAAWLYTVAKNKAKDHLKRISLFETRIAGHIKPDEEEAESDFGFGSGYIGDSQLAMIFAVCDPGNSAQSQICLALQILCGFSVEEIANAFLTNLETIKKRLYRAKTQLRDSRFQIRTLSAASIQSRLDTVLKTLYLLFNEGYFSKTNDQLIRNELCAEAMKLALMLTDNPLTDNAQTKALLALMCYQGSRLEARAADTGEMVLFEEQDQSLWNQELIEKGNYYLVNACQGNEVSKYHLEAAIAYWHAHPASPDRWRHILQLYNQLILIEYSPIAALNRAFALARVYGHGKAILETEKLGLTGNDQYHKLLGYLYEVTDVGKAIDHYRLALQLTRASPAKQVLERKIEALNK</sequence>
<keyword evidence="3" id="KW-0240">DNA-directed RNA polymerase</keyword>
<dbReference type="Pfam" id="PF04542">
    <property type="entry name" value="Sigma70_r2"/>
    <property type="match status" value="1"/>
</dbReference>
<keyword evidence="4" id="KW-1185">Reference proteome</keyword>
<evidence type="ECO:0000259" key="1">
    <source>
        <dbReference type="Pfam" id="PF04542"/>
    </source>
</evidence>
<dbReference type="InterPro" id="IPR013325">
    <property type="entry name" value="RNA_pol_sigma_r2"/>
</dbReference>
<proteinExistence type="predicted"/>
<evidence type="ECO:0000259" key="2">
    <source>
        <dbReference type="Pfam" id="PF20239"/>
    </source>
</evidence>
<dbReference type="InterPro" id="IPR036388">
    <property type="entry name" value="WH-like_DNA-bd_sf"/>
</dbReference>
<evidence type="ECO:0000313" key="3">
    <source>
        <dbReference type="EMBL" id="GGH31832.1"/>
    </source>
</evidence>
<dbReference type="InterPro" id="IPR046531">
    <property type="entry name" value="DUF6596"/>
</dbReference>
<keyword evidence="3" id="KW-0804">Transcription</keyword>
<dbReference type="Proteomes" id="UP000600214">
    <property type="component" value="Unassembled WGS sequence"/>
</dbReference>
<dbReference type="Pfam" id="PF20239">
    <property type="entry name" value="DUF6596"/>
    <property type="match status" value="1"/>
</dbReference>
<dbReference type="RefSeq" id="WP_188931409.1">
    <property type="nucleotide sequence ID" value="NZ_BMIA01000001.1"/>
</dbReference>
<dbReference type="SUPFAM" id="SSF88946">
    <property type="entry name" value="Sigma2 domain of RNA polymerase sigma factors"/>
    <property type="match status" value="1"/>
</dbReference>
<accession>A0ABQ1YPC2</accession>
<dbReference type="InterPro" id="IPR013324">
    <property type="entry name" value="RNA_pol_sigma_r3/r4-like"/>
</dbReference>
<evidence type="ECO:0000313" key="4">
    <source>
        <dbReference type="Proteomes" id="UP000600214"/>
    </source>
</evidence>
<dbReference type="Gene3D" id="1.10.10.10">
    <property type="entry name" value="Winged helix-like DNA-binding domain superfamily/Winged helix DNA-binding domain"/>
    <property type="match status" value="1"/>
</dbReference>
<dbReference type="PANTHER" id="PTHR47756">
    <property type="entry name" value="BLL6612 PROTEIN-RELATED"/>
    <property type="match status" value="1"/>
</dbReference>
<dbReference type="Gene3D" id="1.10.1740.10">
    <property type="match status" value="1"/>
</dbReference>
<reference evidence="4" key="1">
    <citation type="journal article" date="2019" name="Int. J. Syst. Evol. Microbiol.">
        <title>The Global Catalogue of Microorganisms (GCM) 10K type strain sequencing project: providing services to taxonomists for standard genome sequencing and annotation.</title>
        <authorList>
            <consortium name="The Broad Institute Genomics Platform"/>
            <consortium name="The Broad Institute Genome Sequencing Center for Infectious Disease"/>
            <person name="Wu L."/>
            <person name="Ma J."/>
        </authorList>
    </citation>
    <scope>NUCLEOTIDE SEQUENCE [LARGE SCALE GENOMIC DNA]</scope>
    <source>
        <strain evidence="4">CGMCC 1.15288</strain>
    </source>
</reference>
<dbReference type="PANTHER" id="PTHR47756:SF2">
    <property type="entry name" value="BLL6612 PROTEIN"/>
    <property type="match status" value="1"/>
</dbReference>
<dbReference type="InterPro" id="IPR007627">
    <property type="entry name" value="RNA_pol_sigma70_r2"/>
</dbReference>
<dbReference type="GO" id="GO:0000428">
    <property type="term" value="C:DNA-directed RNA polymerase complex"/>
    <property type="evidence" value="ECO:0007669"/>
    <property type="project" value="UniProtKB-KW"/>
</dbReference>